<evidence type="ECO:0000256" key="3">
    <source>
        <dbReference type="ARBA" id="ARBA00022691"/>
    </source>
</evidence>
<dbReference type="SUPFAM" id="SSF53335">
    <property type="entry name" value="S-adenosyl-L-methionine-dependent methyltransferases"/>
    <property type="match status" value="1"/>
</dbReference>
<proteinExistence type="predicted"/>
<dbReference type="PANTHER" id="PTHR11746">
    <property type="entry name" value="O-METHYLTRANSFERASE"/>
    <property type="match status" value="1"/>
</dbReference>
<dbReference type="Pfam" id="PF08100">
    <property type="entry name" value="Dimerisation"/>
    <property type="match status" value="1"/>
</dbReference>
<dbReference type="SUPFAM" id="SSF46785">
    <property type="entry name" value="Winged helix' DNA-binding domain"/>
    <property type="match status" value="1"/>
</dbReference>
<dbReference type="EMBL" id="AP021876">
    <property type="protein sequence ID" value="BBO81825.1"/>
    <property type="molecule type" value="Genomic_DNA"/>
</dbReference>
<dbReference type="InterPro" id="IPR012967">
    <property type="entry name" value="COMT_dimerisation"/>
</dbReference>
<gene>
    <name evidence="6" type="ORF">DSCO28_23910</name>
</gene>
<sequence>MKLPEVHESPEMLYRMCFASIRSKLLIAAIELKVFDHLSEPRTVEQVAESIQGHTENTMLLLNGLAACDLVSKKNGLYRNLPIAQTFLVEGSPTSLGEGLLQQAVMSERMLANLPQMVLNGSPGSVENEAGDSEAQWAQNAIWMANHERSGVAQQMAQLVAEIPEFPAFRKMLDLGGGPGIFGIAMVKRHPSMQGVVFDRGPVVAVAERVIREYTLERRMTVLAGDYNTDAIGYGYDLIWASSTLNFAQHNLDAVMKKIHSALNPGGVFINLSEGLTDEGTKPDFYVLCTLGWTMNNPMKAFDQGEIAEAMLAAGFNTVRSRTLNVGWGQMDLDIARKA</sequence>
<protein>
    <submittedName>
        <fullName evidence="6">O-methyltransferase</fullName>
    </submittedName>
</protein>
<accession>A0A5K7ZN02</accession>
<evidence type="ECO:0000313" key="6">
    <source>
        <dbReference type="EMBL" id="BBO81825.1"/>
    </source>
</evidence>
<keyword evidence="1 6" id="KW-0489">Methyltransferase</keyword>
<dbReference type="Pfam" id="PF00891">
    <property type="entry name" value="Methyltransf_2"/>
    <property type="match status" value="1"/>
</dbReference>
<dbReference type="GO" id="GO:0046983">
    <property type="term" value="F:protein dimerization activity"/>
    <property type="evidence" value="ECO:0007669"/>
    <property type="project" value="InterPro"/>
</dbReference>
<dbReference type="Gene3D" id="1.10.10.10">
    <property type="entry name" value="Winged helix-like DNA-binding domain superfamily/Winged helix DNA-binding domain"/>
    <property type="match status" value="1"/>
</dbReference>
<dbReference type="InterPro" id="IPR029063">
    <property type="entry name" value="SAM-dependent_MTases_sf"/>
</dbReference>
<dbReference type="GO" id="GO:0008171">
    <property type="term" value="F:O-methyltransferase activity"/>
    <property type="evidence" value="ECO:0007669"/>
    <property type="project" value="InterPro"/>
</dbReference>
<evidence type="ECO:0000313" key="7">
    <source>
        <dbReference type="Proteomes" id="UP000425960"/>
    </source>
</evidence>
<organism evidence="6 7">
    <name type="scientific">Desulfosarcina ovata subsp. sediminis</name>
    <dbReference type="NCBI Taxonomy" id="885957"/>
    <lineage>
        <taxon>Bacteria</taxon>
        <taxon>Pseudomonadati</taxon>
        <taxon>Thermodesulfobacteriota</taxon>
        <taxon>Desulfobacteria</taxon>
        <taxon>Desulfobacterales</taxon>
        <taxon>Desulfosarcinaceae</taxon>
        <taxon>Desulfosarcina</taxon>
    </lineage>
</organism>
<dbReference type="Proteomes" id="UP000425960">
    <property type="component" value="Chromosome"/>
</dbReference>
<dbReference type="CDD" id="cd02440">
    <property type="entry name" value="AdoMet_MTases"/>
    <property type="match status" value="1"/>
</dbReference>
<evidence type="ECO:0000259" key="5">
    <source>
        <dbReference type="Pfam" id="PF08100"/>
    </source>
</evidence>
<dbReference type="InterPro" id="IPR036388">
    <property type="entry name" value="WH-like_DNA-bd_sf"/>
</dbReference>
<evidence type="ECO:0000256" key="2">
    <source>
        <dbReference type="ARBA" id="ARBA00022679"/>
    </source>
</evidence>
<dbReference type="InterPro" id="IPR016461">
    <property type="entry name" value="COMT-like"/>
</dbReference>
<dbReference type="GO" id="GO:0032259">
    <property type="term" value="P:methylation"/>
    <property type="evidence" value="ECO:0007669"/>
    <property type="project" value="UniProtKB-KW"/>
</dbReference>
<evidence type="ECO:0000256" key="1">
    <source>
        <dbReference type="ARBA" id="ARBA00022603"/>
    </source>
</evidence>
<dbReference type="AlphaFoldDB" id="A0A5K7ZN02"/>
<dbReference type="PROSITE" id="PS51683">
    <property type="entry name" value="SAM_OMT_II"/>
    <property type="match status" value="1"/>
</dbReference>
<dbReference type="InterPro" id="IPR001077">
    <property type="entry name" value="COMT_C"/>
</dbReference>
<dbReference type="RefSeq" id="WP_155322422.1">
    <property type="nucleotide sequence ID" value="NZ_AP021876.1"/>
</dbReference>
<feature type="domain" description="O-methyltransferase C-terminal" evidence="4">
    <location>
        <begin position="159"/>
        <end position="271"/>
    </location>
</feature>
<keyword evidence="3" id="KW-0949">S-adenosyl-L-methionine</keyword>
<dbReference type="InterPro" id="IPR036390">
    <property type="entry name" value="WH_DNA-bd_sf"/>
</dbReference>
<evidence type="ECO:0000259" key="4">
    <source>
        <dbReference type="Pfam" id="PF00891"/>
    </source>
</evidence>
<keyword evidence="2 6" id="KW-0808">Transferase</keyword>
<feature type="domain" description="O-methyltransferase dimerisation" evidence="5">
    <location>
        <begin position="16"/>
        <end position="89"/>
    </location>
</feature>
<dbReference type="Gene3D" id="3.40.50.150">
    <property type="entry name" value="Vaccinia Virus protein VP39"/>
    <property type="match status" value="1"/>
</dbReference>
<reference evidence="6 7" key="1">
    <citation type="submission" date="2019-11" db="EMBL/GenBank/DDBJ databases">
        <title>Comparative genomics of hydrocarbon-degrading Desulfosarcina strains.</title>
        <authorList>
            <person name="Watanabe M."/>
            <person name="Kojima H."/>
            <person name="Fukui M."/>
        </authorList>
    </citation>
    <scope>NUCLEOTIDE SEQUENCE [LARGE SCALE GENOMIC DNA]</scope>
    <source>
        <strain evidence="6 7">28bB2T</strain>
    </source>
</reference>
<dbReference type="KEGG" id="dov:DSCO28_23910"/>
<name>A0A5K7ZN02_9BACT</name>